<evidence type="ECO:0000256" key="9">
    <source>
        <dbReference type="HAMAP-Rule" id="MF_01461"/>
    </source>
</evidence>
<accession>A0A1M6TMF2</accession>
<evidence type="ECO:0000256" key="6">
    <source>
        <dbReference type="ARBA" id="ARBA00022692"/>
    </source>
</evidence>
<evidence type="ECO:0000256" key="2">
    <source>
        <dbReference type="ARBA" id="ARBA00005660"/>
    </source>
</evidence>
<evidence type="ECO:0000256" key="1">
    <source>
        <dbReference type="ARBA" id="ARBA00004651"/>
    </source>
</evidence>
<keyword evidence="11" id="KW-1185">Reference proteome</keyword>
<dbReference type="RefSeq" id="WP_072851367.1">
    <property type="nucleotide sequence ID" value="NZ_FRAH01000034.1"/>
</dbReference>
<keyword evidence="6 9" id="KW-0812">Transmembrane</keyword>
<feature type="transmembrane region" description="Helical" evidence="9">
    <location>
        <begin position="68"/>
        <end position="87"/>
    </location>
</feature>
<dbReference type="CDD" id="cd16914">
    <property type="entry name" value="EcfT"/>
    <property type="match status" value="1"/>
</dbReference>
<dbReference type="InterPro" id="IPR051611">
    <property type="entry name" value="ECF_transporter_component"/>
</dbReference>
<keyword evidence="7 9" id="KW-1133">Transmembrane helix</keyword>
<dbReference type="PANTHER" id="PTHR34857">
    <property type="entry name" value="SLL0384 PROTEIN"/>
    <property type="match status" value="1"/>
</dbReference>
<evidence type="ECO:0000256" key="7">
    <source>
        <dbReference type="ARBA" id="ARBA00022989"/>
    </source>
</evidence>
<comment type="subcellular location">
    <subcellularLocation>
        <location evidence="1 9">Cell membrane</location>
        <topology evidence="1 9">Multi-pass membrane protein</topology>
    </subcellularLocation>
</comment>
<dbReference type="OrthoDB" id="8075495at2"/>
<evidence type="ECO:0000256" key="8">
    <source>
        <dbReference type="ARBA" id="ARBA00023136"/>
    </source>
</evidence>
<dbReference type="InterPro" id="IPR024919">
    <property type="entry name" value="EcfT"/>
</dbReference>
<dbReference type="InterPro" id="IPR003339">
    <property type="entry name" value="ABC/ECF_trnsptr_transmembrane"/>
</dbReference>
<gene>
    <name evidence="9" type="primary">ecfT</name>
    <name evidence="10" type="ORF">SAMN02745138_01974</name>
</gene>
<feature type="transmembrane region" description="Helical" evidence="9">
    <location>
        <begin position="107"/>
        <end position="129"/>
    </location>
</feature>
<dbReference type="GO" id="GO:0005886">
    <property type="term" value="C:plasma membrane"/>
    <property type="evidence" value="ECO:0007669"/>
    <property type="project" value="UniProtKB-SubCell"/>
</dbReference>
<evidence type="ECO:0000256" key="4">
    <source>
        <dbReference type="ARBA" id="ARBA00022448"/>
    </source>
</evidence>
<comment type="function">
    <text evidence="9">Transmembrane (T) component of an energy-coupling factor (ECF) ABC-transporter complex. Unlike classic ABC transporters this ECF transporter provides the energy necessary to transport a number of different substrates.</text>
</comment>
<dbReference type="AlphaFoldDB" id="A0A1M6TMF2"/>
<sequence>MIRDITIGQYYPAESPIHRLDARVKIVVTFLFIISLFVVNTFIGYVCVTAILGAVIKVSKVPLKFMLKGLKSIVIIILFTAVINLFLTQGEQVIWEFGFLHLTWEGIYMAVKMCVRLVLLIVGSSVLTLTTTPIQLTDGIEYILRPLKRIGVPAHEIAMMMTIALRFIPTLLDETDKIIKAQQARGADFDTGNLMQKAKSMIPILVPLFISAFRRAEELAMAMEARCYHGDEHRTRMNVMHMESRDYRAVVMTAVYLVFVVALRIAGNYLPFMI</sequence>
<dbReference type="Pfam" id="PF02361">
    <property type="entry name" value="CbiQ"/>
    <property type="match status" value="1"/>
</dbReference>
<evidence type="ECO:0000313" key="10">
    <source>
        <dbReference type="EMBL" id="SHK58131.1"/>
    </source>
</evidence>
<reference evidence="10 11" key="1">
    <citation type="submission" date="2016-11" db="EMBL/GenBank/DDBJ databases">
        <authorList>
            <person name="Jaros S."/>
            <person name="Januszkiewicz K."/>
            <person name="Wedrychowicz H."/>
        </authorList>
    </citation>
    <scope>NUCLEOTIDE SEQUENCE [LARGE SCALE GENOMIC DNA]</scope>
    <source>
        <strain evidence="10 11">DSM 14214</strain>
    </source>
</reference>
<proteinExistence type="inferred from homology"/>
<evidence type="ECO:0000256" key="3">
    <source>
        <dbReference type="ARBA" id="ARBA00014042"/>
    </source>
</evidence>
<protein>
    <recommendedName>
        <fullName evidence="3 9">Energy-coupling factor transporter transmembrane protein EcfT</fullName>
        <shortName evidence="9">ECF transporter T component EcfT</shortName>
    </recommendedName>
</protein>
<dbReference type="GeneID" id="78177759"/>
<comment type="similarity">
    <text evidence="2 9">Belongs to the energy-coupling factor EcfT family.</text>
</comment>
<keyword evidence="8 9" id="KW-0472">Membrane</keyword>
<organism evidence="10 11">
    <name type="scientific">Anaerotignum lactatifermentans DSM 14214</name>
    <dbReference type="NCBI Taxonomy" id="1121323"/>
    <lineage>
        <taxon>Bacteria</taxon>
        <taxon>Bacillati</taxon>
        <taxon>Bacillota</taxon>
        <taxon>Clostridia</taxon>
        <taxon>Lachnospirales</taxon>
        <taxon>Anaerotignaceae</taxon>
        <taxon>Anaerotignum</taxon>
    </lineage>
</organism>
<evidence type="ECO:0000256" key="5">
    <source>
        <dbReference type="ARBA" id="ARBA00022475"/>
    </source>
</evidence>
<name>A0A1M6TMF2_9FIRM</name>
<dbReference type="PANTHER" id="PTHR34857:SF2">
    <property type="entry name" value="SLL0384 PROTEIN"/>
    <property type="match status" value="1"/>
</dbReference>
<feature type="transmembrane region" description="Helical" evidence="9">
    <location>
        <begin position="247"/>
        <end position="266"/>
    </location>
</feature>
<dbReference type="Proteomes" id="UP000183975">
    <property type="component" value="Unassembled WGS sequence"/>
</dbReference>
<dbReference type="GO" id="GO:0022857">
    <property type="term" value="F:transmembrane transporter activity"/>
    <property type="evidence" value="ECO:0007669"/>
    <property type="project" value="UniProtKB-UniRule"/>
</dbReference>
<dbReference type="EMBL" id="FRAH01000034">
    <property type="protein sequence ID" value="SHK58131.1"/>
    <property type="molecule type" value="Genomic_DNA"/>
</dbReference>
<evidence type="ECO:0000313" key="11">
    <source>
        <dbReference type="Proteomes" id="UP000183975"/>
    </source>
</evidence>
<feature type="transmembrane region" description="Helical" evidence="9">
    <location>
        <begin position="26"/>
        <end position="56"/>
    </location>
</feature>
<keyword evidence="5 9" id="KW-1003">Cell membrane</keyword>
<keyword evidence="4 9" id="KW-0813">Transport</keyword>
<comment type="subunit">
    <text evidence="9">Forms a stable energy-coupling factor (ECF) transporter complex composed of 2 membrane-embedded substrate-binding proteins (S component), 2 ATP-binding proteins (A component) and 2 transmembrane proteins (T component).</text>
</comment>
<dbReference type="HAMAP" id="MF_01461">
    <property type="entry name" value="EcfT"/>
    <property type="match status" value="1"/>
</dbReference>